<dbReference type="AlphaFoldDB" id="A0A396HQF7"/>
<protein>
    <submittedName>
        <fullName evidence="1">Uncharacterized protein</fullName>
    </submittedName>
</protein>
<accession>A0A396HQF7</accession>
<dbReference type="Gramene" id="rna29909">
    <property type="protein sequence ID" value="RHN54818.1"/>
    <property type="gene ID" value="gene29909"/>
</dbReference>
<proteinExistence type="predicted"/>
<sequence>MWWRTSTRPQQVYETCQYCCPDGITVDQKTLLQLFPMSLVGRAKNWRLALSSGTIKIWINFKINL</sequence>
<dbReference type="EMBL" id="PSQE01000005">
    <property type="protein sequence ID" value="RHN54818.1"/>
    <property type="molecule type" value="Genomic_DNA"/>
</dbReference>
<dbReference type="Proteomes" id="UP000265566">
    <property type="component" value="Chromosome 5"/>
</dbReference>
<organism evidence="1">
    <name type="scientific">Medicago truncatula</name>
    <name type="common">Barrel medic</name>
    <name type="synonym">Medicago tribuloides</name>
    <dbReference type="NCBI Taxonomy" id="3880"/>
    <lineage>
        <taxon>Eukaryota</taxon>
        <taxon>Viridiplantae</taxon>
        <taxon>Streptophyta</taxon>
        <taxon>Embryophyta</taxon>
        <taxon>Tracheophyta</taxon>
        <taxon>Spermatophyta</taxon>
        <taxon>Magnoliopsida</taxon>
        <taxon>eudicotyledons</taxon>
        <taxon>Gunneridae</taxon>
        <taxon>Pentapetalae</taxon>
        <taxon>rosids</taxon>
        <taxon>fabids</taxon>
        <taxon>Fabales</taxon>
        <taxon>Fabaceae</taxon>
        <taxon>Papilionoideae</taxon>
        <taxon>50 kb inversion clade</taxon>
        <taxon>NPAAA clade</taxon>
        <taxon>Hologalegina</taxon>
        <taxon>IRL clade</taxon>
        <taxon>Trifolieae</taxon>
        <taxon>Medicago</taxon>
    </lineage>
</organism>
<gene>
    <name evidence="1" type="ORF">MtrunA17_Chr5g0411011</name>
</gene>
<evidence type="ECO:0000313" key="1">
    <source>
        <dbReference type="EMBL" id="RHN54818.1"/>
    </source>
</evidence>
<reference evidence="1" key="1">
    <citation type="journal article" date="2018" name="Nat. Plants">
        <title>Whole-genome landscape of Medicago truncatula symbiotic genes.</title>
        <authorList>
            <person name="Pecrix Y."/>
            <person name="Gamas P."/>
            <person name="Carrere S."/>
        </authorList>
    </citation>
    <scope>NUCLEOTIDE SEQUENCE</scope>
    <source>
        <tissue evidence="1">Leaves</tissue>
    </source>
</reference>
<name>A0A396HQF7_MEDTR</name>
<comment type="caution">
    <text evidence="1">The sequence shown here is derived from an EMBL/GenBank/DDBJ whole genome shotgun (WGS) entry which is preliminary data.</text>
</comment>